<name>A0ABQ1FPG3_9BACL</name>
<gene>
    <name evidence="1" type="ORF">GCM10010917_06900</name>
</gene>
<accession>A0ABQ1FPG3</accession>
<comment type="caution">
    <text evidence="1">The sequence shown here is derived from an EMBL/GenBank/DDBJ whole genome shotgun (WGS) entry which is preliminary data.</text>
</comment>
<dbReference type="EMBL" id="BMHF01000001">
    <property type="protein sequence ID" value="GGA24655.1"/>
    <property type="molecule type" value="Genomic_DNA"/>
</dbReference>
<keyword evidence="2" id="KW-1185">Reference proteome</keyword>
<organism evidence="1 2">
    <name type="scientific">Paenibacillus physcomitrellae</name>
    <dbReference type="NCBI Taxonomy" id="1619311"/>
    <lineage>
        <taxon>Bacteria</taxon>
        <taxon>Bacillati</taxon>
        <taxon>Bacillota</taxon>
        <taxon>Bacilli</taxon>
        <taxon>Bacillales</taxon>
        <taxon>Paenibacillaceae</taxon>
        <taxon>Paenibacillus</taxon>
    </lineage>
</organism>
<sequence>MPSTDIKQLGYAIDEITEITTGLGLDFYSLYTGKGLLQLTSLPTLCLSIPLQNLKLLYWFKTRSFTKLHVVFKNLA</sequence>
<evidence type="ECO:0000313" key="1">
    <source>
        <dbReference type="EMBL" id="GGA24655.1"/>
    </source>
</evidence>
<dbReference type="RefSeq" id="WP_094093147.1">
    <property type="nucleotide sequence ID" value="NZ_BMHF01000001.1"/>
</dbReference>
<reference evidence="2" key="1">
    <citation type="journal article" date="2019" name="Int. J. Syst. Evol. Microbiol.">
        <title>The Global Catalogue of Microorganisms (GCM) 10K type strain sequencing project: providing services to taxonomists for standard genome sequencing and annotation.</title>
        <authorList>
            <consortium name="The Broad Institute Genomics Platform"/>
            <consortium name="The Broad Institute Genome Sequencing Center for Infectious Disease"/>
            <person name="Wu L."/>
            <person name="Ma J."/>
        </authorList>
    </citation>
    <scope>NUCLEOTIDE SEQUENCE [LARGE SCALE GENOMIC DNA]</scope>
    <source>
        <strain evidence="2">CGMCC 1.15044</strain>
    </source>
</reference>
<proteinExistence type="predicted"/>
<protein>
    <submittedName>
        <fullName evidence="1">Uncharacterized protein</fullName>
    </submittedName>
</protein>
<evidence type="ECO:0000313" key="2">
    <source>
        <dbReference type="Proteomes" id="UP000609323"/>
    </source>
</evidence>
<dbReference type="Proteomes" id="UP000609323">
    <property type="component" value="Unassembled WGS sequence"/>
</dbReference>